<gene>
    <name evidence="2" type="ORF">A2645_01660</name>
</gene>
<accession>A0A1F6UUS0</accession>
<proteinExistence type="predicted"/>
<evidence type="ECO:0000313" key="2">
    <source>
        <dbReference type="EMBL" id="OGI61141.1"/>
    </source>
</evidence>
<dbReference type="GO" id="GO:0004519">
    <property type="term" value="F:endonuclease activity"/>
    <property type="evidence" value="ECO:0007669"/>
    <property type="project" value="InterPro"/>
</dbReference>
<dbReference type="InterPro" id="IPR004860">
    <property type="entry name" value="LAGLIDADG_dom"/>
</dbReference>
<dbReference type="Pfam" id="PF14528">
    <property type="entry name" value="LAGLIDADG_3"/>
    <property type="match status" value="1"/>
</dbReference>
<dbReference type="Proteomes" id="UP000182253">
    <property type="component" value="Unassembled WGS sequence"/>
</dbReference>
<dbReference type="AlphaFoldDB" id="A0A1F6UUS0"/>
<evidence type="ECO:0000313" key="3">
    <source>
        <dbReference type="Proteomes" id="UP000182253"/>
    </source>
</evidence>
<dbReference type="InterPro" id="IPR004042">
    <property type="entry name" value="Intein_endonuc_central"/>
</dbReference>
<comment type="caution">
    <text evidence="2">The sequence shown here is derived from an EMBL/GenBank/DDBJ whole genome shotgun (WGS) entry which is preliminary data.</text>
</comment>
<sequence length="190" mass="21558">MKRGPKPKGSVKIKWSPNFSYAIGLLTADGCLSKDGRHIDFTSVDKAQVLLFKKCLKIQTKIGKKSSGKGDLAYRVQFGDVLFYQFLMGIGLSPAKSKTLSSLHIPKKYFADFLRGYFDGDGCSFSFYDSIFEKSYRFYISFASASPKFINWLRKRLKETIGINGHVSSSRHVSYIQLRYAKKESLQICK</sequence>
<dbReference type="EMBL" id="MFTL01000028">
    <property type="protein sequence ID" value="OGI61141.1"/>
    <property type="molecule type" value="Genomic_DNA"/>
</dbReference>
<feature type="domain" description="DOD-type homing endonuclease" evidence="1">
    <location>
        <begin position="87"/>
        <end position="163"/>
    </location>
</feature>
<name>A0A1F6UUS0_9BACT</name>
<dbReference type="SUPFAM" id="SSF55608">
    <property type="entry name" value="Homing endonucleases"/>
    <property type="match status" value="2"/>
</dbReference>
<protein>
    <recommendedName>
        <fullName evidence="1">DOD-type homing endonuclease domain-containing protein</fullName>
    </recommendedName>
</protein>
<organism evidence="2 3">
    <name type="scientific">Candidatus Nomurabacteria bacterium RIFCSPHIGHO2_01_FULL_39_9</name>
    <dbReference type="NCBI Taxonomy" id="1801735"/>
    <lineage>
        <taxon>Bacteria</taxon>
        <taxon>Candidatus Nomuraibacteriota</taxon>
    </lineage>
</organism>
<dbReference type="STRING" id="1801735.A2645_01660"/>
<reference evidence="2 3" key="1">
    <citation type="journal article" date="2016" name="Nat. Commun.">
        <title>Thousands of microbial genomes shed light on interconnected biogeochemical processes in an aquifer system.</title>
        <authorList>
            <person name="Anantharaman K."/>
            <person name="Brown C.T."/>
            <person name="Hug L.A."/>
            <person name="Sharon I."/>
            <person name="Castelle C.J."/>
            <person name="Probst A.J."/>
            <person name="Thomas B.C."/>
            <person name="Singh A."/>
            <person name="Wilkins M.J."/>
            <person name="Karaoz U."/>
            <person name="Brodie E.L."/>
            <person name="Williams K.H."/>
            <person name="Hubbard S.S."/>
            <person name="Banfield J.F."/>
        </authorList>
    </citation>
    <scope>NUCLEOTIDE SEQUENCE [LARGE SCALE GENOMIC DNA]</scope>
</reference>
<evidence type="ECO:0000259" key="1">
    <source>
        <dbReference type="PROSITE" id="PS50819"/>
    </source>
</evidence>
<dbReference type="Gene3D" id="3.10.28.10">
    <property type="entry name" value="Homing endonucleases"/>
    <property type="match status" value="1"/>
</dbReference>
<dbReference type="PROSITE" id="PS50819">
    <property type="entry name" value="INTEIN_ENDONUCLEASE"/>
    <property type="match status" value="1"/>
</dbReference>
<dbReference type="InterPro" id="IPR027434">
    <property type="entry name" value="Homing_endonucl"/>
</dbReference>